<comment type="caution">
    <text evidence="1">The sequence shown here is derived from an EMBL/GenBank/DDBJ whole genome shotgun (WGS) entry which is preliminary data.</text>
</comment>
<keyword evidence="2" id="KW-1185">Reference proteome</keyword>
<evidence type="ECO:0008006" key="3">
    <source>
        <dbReference type="Google" id="ProtNLM"/>
    </source>
</evidence>
<reference evidence="1 2" key="1">
    <citation type="journal article" date="2016" name="Environ. Microbiol.">
        <title>New Methyloceanibacter diversity from North Sea sediments includes methanotroph containing solely the soluble methane monooxygenase.</title>
        <authorList>
            <person name="Vekeman B."/>
            <person name="Kerckhof F.M."/>
            <person name="Cremers G."/>
            <person name="de Vos P."/>
            <person name="Vandamme P."/>
            <person name="Boon N."/>
            <person name="Op den Camp H.J."/>
            <person name="Heylen K."/>
        </authorList>
    </citation>
    <scope>NUCLEOTIDE SEQUENCE [LARGE SCALE GENOMIC DNA]</scope>
    <source>
        <strain evidence="1 2">R-67175</strain>
    </source>
</reference>
<dbReference type="AlphaFoldDB" id="A0A1E3VMN8"/>
<evidence type="ECO:0000313" key="2">
    <source>
        <dbReference type="Proteomes" id="UP000094472"/>
    </source>
</evidence>
<dbReference type="EMBL" id="LPWF01000035">
    <property type="protein sequence ID" value="ODR94784.1"/>
    <property type="molecule type" value="Genomic_DNA"/>
</dbReference>
<dbReference type="STRING" id="1774969.AUC69_02910"/>
<protein>
    <recommendedName>
        <fullName evidence="3">DUF2066 domain-containing protein</fullName>
    </recommendedName>
</protein>
<sequence>MSLFALVGLAGLGSVVGDVAAADSLYDVAKVSVDTTAKDAVAARNTGMAQAEMRAMNILLERLVSQSVREQLPAFSHEEIEDLVSGVAVRKEQTSTTRYIATLDVRFNEYAVKQFLADNAIPFSEERAPSISILPLMLAGDSVTSEGDVGWRQAWEGLDLSHSVTPGTILRPRPDLAAATVKAALSGDADALAAMQSAYGYGGLVLAVGELKGDSLTTQLVGEDGAGAINVSLSEAVGGNAKLAAEKVAAASLATLETRWKMTRSGGEVPGVRRKPLMRSRRFQAPKRPRARRPKCRAMLLCWSSSAA</sequence>
<dbReference type="Pfam" id="PF09839">
    <property type="entry name" value="DUF2066"/>
    <property type="match status" value="1"/>
</dbReference>
<evidence type="ECO:0000313" key="1">
    <source>
        <dbReference type="EMBL" id="ODR94784.1"/>
    </source>
</evidence>
<dbReference type="OrthoDB" id="7928976at2"/>
<accession>A0A1E3VMN8</accession>
<dbReference type="RefSeq" id="WP_158008133.1">
    <property type="nucleotide sequence ID" value="NZ_LPWF01000035.1"/>
</dbReference>
<dbReference type="Proteomes" id="UP000094472">
    <property type="component" value="Unassembled WGS sequence"/>
</dbReference>
<dbReference type="InterPro" id="IPR018642">
    <property type="entry name" value="DUF2066"/>
</dbReference>
<organism evidence="1 2">
    <name type="scientific">Methyloceanibacter superfactus</name>
    <dbReference type="NCBI Taxonomy" id="1774969"/>
    <lineage>
        <taxon>Bacteria</taxon>
        <taxon>Pseudomonadati</taxon>
        <taxon>Pseudomonadota</taxon>
        <taxon>Alphaproteobacteria</taxon>
        <taxon>Hyphomicrobiales</taxon>
        <taxon>Hyphomicrobiaceae</taxon>
        <taxon>Methyloceanibacter</taxon>
    </lineage>
</organism>
<proteinExistence type="predicted"/>
<gene>
    <name evidence="1" type="ORF">AUC69_02910</name>
</gene>
<name>A0A1E3VMN8_9HYPH</name>